<organism evidence="2 3">
    <name type="scientific">Phytophthora nicotianae P1569</name>
    <dbReference type="NCBI Taxonomy" id="1317065"/>
    <lineage>
        <taxon>Eukaryota</taxon>
        <taxon>Sar</taxon>
        <taxon>Stramenopiles</taxon>
        <taxon>Oomycota</taxon>
        <taxon>Peronosporomycetes</taxon>
        <taxon>Peronosporales</taxon>
        <taxon>Peronosporaceae</taxon>
        <taxon>Phytophthora</taxon>
    </lineage>
</organism>
<dbReference type="AlphaFoldDB" id="V9EE56"/>
<evidence type="ECO:0000256" key="1">
    <source>
        <dbReference type="SAM" id="MobiDB-lite"/>
    </source>
</evidence>
<dbReference type="HOGENOM" id="CLU_1664175_0_0_1"/>
<comment type="caution">
    <text evidence="2">The sequence shown here is derived from an EMBL/GenBank/DDBJ whole genome shotgun (WGS) entry which is preliminary data.</text>
</comment>
<gene>
    <name evidence="2" type="ORF">F443_16558</name>
</gene>
<evidence type="ECO:0000313" key="3">
    <source>
        <dbReference type="Proteomes" id="UP000018721"/>
    </source>
</evidence>
<name>V9EE56_PHYNI</name>
<feature type="region of interest" description="Disordered" evidence="1">
    <location>
        <begin position="1"/>
        <end position="81"/>
    </location>
</feature>
<proteinExistence type="predicted"/>
<keyword evidence="3" id="KW-1185">Reference proteome</keyword>
<evidence type="ECO:0000313" key="2">
    <source>
        <dbReference type="EMBL" id="ETI37449.1"/>
    </source>
</evidence>
<accession>V9EE56</accession>
<sequence length="159" mass="17518">MMEVAPTMIKTKKKMESEPVVVASRPDIPPSDPNIVSPDESGEYGELDFERDGEADLVENDDDDALDKPVPAVNDDERPPTDLIFDPARPHAAGGLGAVAGGTVLSEMLVNMQLNGWAVPQLQTPFSDTHERLKIDSKYGYVKIFLAYLDAFNYQTRTH</sequence>
<feature type="compositionally biased region" description="Acidic residues" evidence="1">
    <location>
        <begin position="55"/>
        <end position="65"/>
    </location>
</feature>
<dbReference type="Proteomes" id="UP000018721">
    <property type="component" value="Unassembled WGS sequence"/>
</dbReference>
<dbReference type="EMBL" id="ANIZ01002886">
    <property type="protein sequence ID" value="ETI37449.1"/>
    <property type="molecule type" value="Genomic_DNA"/>
</dbReference>
<protein>
    <submittedName>
        <fullName evidence="2">Uncharacterized protein</fullName>
    </submittedName>
</protein>
<reference evidence="2 3" key="1">
    <citation type="submission" date="2013-11" db="EMBL/GenBank/DDBJ databases">
        <title>The Genome Sequence of Phytophthora parasitica P1569.</title>
        <authorList>
            <consortium name="The Broad Institute Genomics Platform"/>
            <person name="Russ C."/>
            <person name="Tyler B."/>
            <person name="Panabieres F."/>
            <person name="Shan W."/>
            <person name="Tripathy S."/>
            <person name="Grunwald N."/>
            <person name="Machado M."/>
            <person name="Johnson C.S."/>
            <person name="Arredondo F."/>
            <person name="Hong C."/>
            <person name="Coffey M."/>
            <person name="Young S.K."/>
            <person name="Zeng Q."/>
            <person name="Gargeya S."/>
            <person name="Fitzgerald M."/>
            <person name="Abouelleil A."/>
            <person name="Alvarado L."/>
            <person name="Chapman S.B."/>
            <person name="Gainer-Dewar J."/>
            <person name="Goldberg J."/>
            <person name="Griggs A."/>
            <person name="Gujja S."/>
            <person name="Hansen M."/>
            <person name="Howarth C."/>
            <person name="Imamovic A."/>
            <person name="Ireland A."/>
            <person name="Larimer J."/>
            <person name="McCowan C."/>
            <person name="Murphy C."/>
            <person name="Pearson M."/>
            <person name="Poon T.W."/>
            <person name="Priest M."/>
            <person name="Roberts A."/>
            <person name="Saif S."/>
            <person name="Shea T."/>
            <person name="Sykes S."/>
            <person name="Wortman J."/>
            <person name="Nusbaum C."/>
            <person name="Birren B."/>
        </authorList>
    </citation>
    <scope>NUCLEOTIDE SEQUENCE [LARGE SCALE GENOMIC DNA]</scope>
    <source>
        <strain evidence="2 3">P1569</strain>
    </source>
</reference>